<proteinExistence type="predicted"/>
<sequence>MIVTVVSEGGHAAKDALAERLAVLRGTRGRKVLLMDADPCHLHGNGHVTARAVSGKGVQAELENLGQRYQDIVVDAANRDSLGSRAALIGANVVVVLADGLDGDGPAAARLAERIGNARLFNPGMRIVIVPAGAGAVGDFLCRSLPAARLLEESGDDSLYAAVFPA</sequence>
<name>A0A6I3SSI2_9BURK</name>
<dbReference type="Proteomes" id="UP000430634">
    <property type="component" value="Unassembled WGS sequence"/>
</dbReference>
<dbReference type="AlphaFoldDB" id="A0A6I3SSI2"/>
<dbReference type="InterPro" id="IPR027417">
    <property type="entry name" value="P-loop_NTPase"/>
</dbReference>
<dbReference type="OrthoDB" id="69313at2"/>
<dbReference type="EMBL" id="BMKG01000007">
    <property type="protein sequence ID" value="GGB98259.1"/>
    <property type="molecule type" value="Genomic_DNA"/>
</dbReference>
<dbReference type="Gene3D" id="3.40.50.300">
    <property type="entry name" value="P-loop containing nucleotide triphosphate hydrolases"/>
    <property type="match status" value="1"/>
</dbReference>
<accession>A0A6I3SSI2</accession>
<organism evidence="2 3">
    <name type="scientific">Pseudoduganella buxea</name>
    <dbReference type="NCBI Taxonomy" id="1949069"/>
    <lineage>
        <taxon>Bacteria</taxon>
        <taxon>Pseudomonadati</taxon>
        <taxon>Pseudomonadota</taxon>
        <taxon>Betaproteobacteria</taxon>
        <taxon>Burkholderiales</taxon>
        <taxon>Oxalobacteraceae</taxon>
        <taxon>Telluria group</taxon>
        <taxon>Pseudoduganella</taxon>
    </lineage>
</organism>
<reference evidence="4" key="2">
    <citation type="journal article" date="2019" name="Int. J. Syst. Evol. Microbiol.">
        <title>The Global Catalogue of Microorganisms (GCM) 10K type strain sequencing project: providing services to taxonomists for standard genome sequencing and annotation.</title>
        <authorList>
            <consortium name="The Broad Institute Genomics Platform"/>
            <consortium name="The Broad Institute Genome Sequencing Center for Infectious Disease"/>
            <person name="Wu L."/>
            <person name="Ma J."/>
        </authorList>
    </citation>
    <scope>NUCLEOTIDE SEQUENCE [LARGE SCALE GENOMIC DNA]</scope>
    <source>
        <strain evidence="4">CGMCC 1.15931</strain>
    </source>
</reference>
<evidence type="ECO:0000313" key="3">
    <source>
        <dbReference type="Proteomes" id="UP000430634"/>
    </source>
</evidence>
<keyword evidence="4" id="KW-1185">Reference proteome</keyword>
<reference evidence="1" key="1">
    <citation type="journal article" date="2014" name="Int. J. Syst. Evol. Microbiol.">
        <title>Complete genome of a new Firmicutes species belonging to the dominant human colonic microbiota ('Ruminococcus bicirculans') reveals two chromosomes and a selective capacity to utilize plant glucans.</title>
        <authorList>
            <consortium name="NISC Comparative Sequencing Program"/>
            <person name="Wegmann U."/>
            <person name="Louis P."/>
            <person name="Goesmann A."/>
            <person name="Henrissat B."/>
            <person name="Duncan S.H."/>
            <person name="Flint H.J."/>
        </authorList>
    </citation>
    <scope>NUCLEOTIDE SEQUENCE</scope>
    <source>
        <strain evidence="1">CGMCC 1.15931</strain>
    </source>
</reference>
<reference evidence="2 3" key="3">
    <citation type="submission" date="2019-11" db="EMBL/GenBank/DDBJ databases">
        <title>Type strains purchased from KCTC, JCM and DSMZ.</title>
        <authorList>
            <person name="Lu H."/>
        </authorList>
    </citation>
    <scope>NUCLEOTIDE SEQUENCE [LARGE SCALE GENOMIC DNA]</scope>
    <source>
        <strain evidence="2 3">KCTC 52429</strain>
    </source>
</reference>
<evidence type="ECO:0000313" key="2">
    <source>
        <dbReference type="EMBL" id="MTV51909.1"/>
    </source>
</evidence>
<evidence type="ECO:0000313" key="4">
    <source>
        <dbReference type="Proteomes" id="UP000622638"/>
    </source>
</evidence>
<dbReference type="Proteomes" id="UP000622638">
    <property type="component" value="Unassembled WGS sequence"/>
</dbReference>
<comment type="caution">
    <text evidence="2">The sequence shown here is derived from an EMBL/GenBank/DDBJ whole genome shotgun (WGS) entry which is preliminary data.</text>
</comment>
<dbReference type="SUPFAM" id="SSF52540">
    <property type="entry name" value="P-loop containing nucleoside triphosphate hydrolases"/>
    <property type="match status" value="1"/>
</dbReference>
<gene>
    <name evidence="1" type="ORF">GCM10011572_20240</name>
    <name evidence="2" type="ORF">GM672_04085</name>
</gene>
<evidence type="ECO:0000313" key="1">
    <source>
        <dbReference type="EMBL" id="GGB98259.1"/>
    </source>
</evidence>
<dbReference type="EMBL" id="WNKZ01000006">
    <property type="protein sequence ID" value="MTV51909.1"/>
    <property type="molecule type" value="Genomic_DNA"/>
</dbReference>
<dbReference type="RefSeq" id="WP_155469246.1">
    <property type="nucleotide sequence ID" value="NZ_BMKG01000007.1"/>
</dbReference>
<protein>
    <submittedName>
        <fullName evidence="2">Cobyrinic acid ac-diamide synthase</fullName>
    </submittedName>
</protein>
<reference evidence="1" key="4">
    <citation type="submission" date="2024-05" db="EMBL/GenBank/DDBJ databases">
        <authorList>
            <person name="Sun Q."/>
            <person name="Zhou Y."/>
        </authorList>
    </citation>
    <scope>NUCLEOTIDE SEQUENCE</scope>
    <source>
        <strain evidence="1">CGMCC 1.15931</strain>
    </source>
</reference>